<proteinExistence type="predicted"/>
<evidence type="ECO:0000313" key="2">
    <source>
        <dbReference type="Proteomes" id="UP001056120"/>
    </source>
</evidence>
<dbReference type="EMBL" id="CM042028">
    <property type="protein sequence ID" value="KAI3799386.1"/>
    <property type="molecule type" value="Genomic_DNA"/>
</dbReference>
<reference evidence="2" key="1">
    <citation type="journal article" date="2022" name="Mol. Ecol. Resour.">
        <title>The genomes of chicory, endive, great burdock and yacon provide insights into Asteraceae palaeo-polyploidization history and plant inulin production.</title>
        <authorList>
            <person name="Fan W."/>
            <person name="Wang S."/>
            <person name="Wang H."/>
            <person name="Wang A."/>
            <person name="Jiang F."/>
            <person name="Liu H."/>
            <person name="Zhao H."/>
            <person name="Xu D."/>
            <person name="Zhang Y."/>
        </authorList>
    </citation>
    <scope>NUCLEOTIDE SEQUENCE [LARGE SCALE GENOMIC DNA]</scope>
    <source>
        <strain evidence="2">cv. Yunnan</strain>
    </source>
</reference>
<evidence type="ECO:0000313" key="1">
    <source>
        <dbReference type="EMBL" id="KAI3799386.1"/>
    </source>
</evidence>
<protein>
    <submittedName>
        <fullName evidence="1">Uncharacterized protein</fullName>
    </submittedName>
</protein>
<sequence length="79" mass="8944">MHNNSIKLKTYNILQTKLNKEKKNYVIKNNLTLISLSIPLNTKLSPPHTSHQTLVLSLSLSLSLSFSLSLSLGFDHRQQ</sequence>
<reference evidence="1 2" key="2">
    <citation type="journal article" date="2022" name="Mol. Ecol. Resour.">
        <title>The genomes of chicory, endive, great burdock and yacon provide insights into Asteraceae paleo-polyploidization history and plant inulin production.</title>
        <authorList>
            <person name="Fan W."/>
            <person name="Wang S."/>
            <person name="Wang H."/>
            <person name="Wang A."/>
            <person name="Jiang F."/>
            <person name="Liu H."/>
            <person name="Zhao H."/>
            <person name="Xu D."/>
            <person name="Zhang Y."/>
        </authorList>
    </citation>
    <scope>NUCLEOTIDE SEQUENCE [LARGE SCALE GENOMIC DNA]</scope>
    <source>
        <strain evidence="2">cv. Yunnan</strain>
        <tissue evidence="1">Leaves</tissue>
    </source>
</reference>
<dbReference type="Proteomes" id="UP001056120">
    <property type="component" value="Linkage Group LG11"/>
</dbReference>
<comment type="caution">
    <text evidence="1">The sequence shown here is derived from an EMBL/GenBank/DDBJ whole genome shotgun (WGS) entry which is preliminary data.</text>
</comment>
<accession>A0ACB9HV91</accession>
<keyword evidence="2" id="KW-1185">Reference proteome</keyword>
<gene>
    <name evidence="1" type="ORF">L1987_34683</name>
</gene>
<name>A0ACB9HV91_9ASTR</name>
<organism evidence="1 2">
    <name type="scientific">Smallanthus sonchifolius</name>
    <dbReference type="NCBI Taxonomy" id="185202"/>
    <lineage>
        <taxon>Eukaryota</taxon>
        <taxon>Viridiplantae</taxon>
        <taxon>Streptophyta</taxon>
        <taxon>Embryophyta</taxon>
        <taxon>Tracheophyta</taxon>
        <taxon>Spermatophyta</taxon>
        <taxon>Magnoliopsida</taxon>
        <taxon>eudicotyledons</taxon>
        <taxon>Gunneridae</taxon>
        <taxon>Pentapetalae</taxon>
        <taxon>asterids</taxon>
        <taxon>campanulids</taxon>
        <taxon>Asterales</taxon>
        <taxon>Asteraceae</taxon>
        <taxon>Asteroideae</taxon>
        <taxon>Heliantheae alliance</taxon>
        <taxon>Millerieae</taxon>
        <taxon>Smallanthus</taxon>
    </lineage>
</organism>